<dbReference type="AlphaFoldDB" id="A0A6J4HVT6"/>
<feature type="compositionally biased region" description="Low complexity" evidence="1">
    <location>
        <begin position="1"/>
        <end position="12"/>
    </location>
</feature>
<name>A0A6J4HVT6_9CHLR</name>
<feature type="region of interest" description="Disordered" evidence="1">
    <location>
        <begin position="1"/>
        <end position="21"/>
    </location>
</feature>
<evidence type="ECO:0000313" key="2">
    <source>
        <dbReference type="EMBL" id="CAA9234215.1"/>
    </source>
</evidence>
<dbReference type="EMBL" id="CADCTK010000257">
    <property type="protein sequence ID" value="CAA9234215.1"/>
    <property type="molecule type" value="Genomic_DNA"/>
</dbReference>
<sequence length="101" mass="11633">PRSSPPTTCSRSARCRQPASLGSTFRDSFPWSGWTISTPPRRQARHSRPLPRRSMISARGPDASCLIEWPPVRRSRRADMLLHAAWSCAIRPRRRDRVRRS</sequence>
<feature type="non-terminal residue" evidence="2">
    <location>
        <position position="101"/>
    </location>
</feature>
<evidence type="ECO:0000256" key="1">
    <source>
        <dbReference type="SAM" id="MobiDB-lite"/>
    </source>
</evidence>
<protein>
    <submittedName>
        <fullName evidence="2">Uncharacterized protein</fullName>
    </submittedName>
</protein>
<feature type="non-terminal residue" evidence="2">
    <location>
        <position position="1"/>
    </location>
</feature>
<reference evidence="2" key="1">
    <citation type="submission" date="2020-02" db="EMBL/GenBank/DDBJ databases">
        <authorList>
            <person name="Meier V. D."/>
        </authorList>
    </citation>
    <scope>NUCLEOTIDE SEQUENCE</scope>
    <source>
        <strain evidence="2">AVDCRST_MAG26</strain>
    </source>
</reference>
<gene>
    <name evidence="2" type="ORF">AVDCRST_MAG26-1116</name>
</gene>
<organism evidence="2">
    <name type="scientific">uncultured Chloroflexia bacterium</name>
    <dbReference type="NCBI Taxonomy" id="1672391"/>
    <lineage>
        <taxon>Bacteria</taxon>
        <taxon>Bacillati</taxon>
        <taxon>Chloroflexota</taxon>
        <taxon>Chloroflexia</taxon>
        <taxon>environmental samples</taxon>
    </lineage>
</organism>
<accession>A0A6J4HVT6</accession>
<feature type="compositionally biased region" description="Basic residues" evidence="1">
    <location>
        <begin position="42"/>
        <end position="51"/>
    </location>
</feature>
<feature type="region of interest" description="Disordered" evidence="1">
    <location>
        <begin position="33"/>
        <end position="57"/>
    </location>
</feature>
<proteinExistence type="predicted"/>